<evidence type="ECO:0000313" key="1">
    <source>
        <dbReference type="EMBL" id="ASB87684.1"/>
    </source>
</evidence>
<dbReference type="Proteomes" id="UP000196877">
    <property type="component" value="Chromosome"/>
</dbReference>
<dbReference type="EMBL" id="CP021920">
    <property type="protein sequence ID" value="ASB87684.1"/>
    <property type="molecule type" value="Genomic_DNA"/>
</dbReference>
<evidence type="ECO:0000313" key="2">
    <source>
        <dbReference type="Proteomes" id="UP000196877"/>
    </source>
</evidence>
<dbReference type="RefSeq" id="WP_088272729.1">
    <property type="nucleotide sequence ID" value="NZ_CP021920.1"/>
</dbReference>
<proteinExistence type="predicted"/>
<sequence length="354" mass="39926">MAKLEGVKTLDMVNGEITKVSYEGAEYERVEGGAQKGDLVLITDGSWCDATKGEFYLSVGIIAKDPMIVDDIDEVDSNYDESYVLFRKVSASQPSLEDRVSTNEKDIEALKSDFAALKIEAVPKYVRIAKSEAKAGDYVKFDEAPCGYLTAGKYYEIYRVDDCGDPIIVDDEGDGFDTYGEVFEVYRKVSVASAEADPKPERLKVGDYAKVVNAAFNDEDIVEISEDRGTISSKFARRIIDGKTQYVPKRELVRATDEEVAEAKRKQAEEEERKRWAAIGREVDEYKKGDIVAYDDPVWFETSGFGEVVRRRSERAIVIEALDNYGYVKRYTVPIDRLKLITPAEARFDRKDDE</sequence>
<gene>
    <name evidence="1" type="ORF">S101395_01148</name>
</gene>
<keyword evidence="2" id="KW-1185">Reference proteome</keyword>
<name>A0ABN5AEG9_9BACI</name>
<accession>A0ABN5AEG9</accession>
<protein>
    <submittedName>
        <fullName evidence="1">Uncharacterized protein</fullName>
    </submittedName>
</protein>
<reference evidence="1 2" key="1">
    <citation type="submission" date="2017-06" db="EMBL/GenBank/DDBJ databases">
        <title>Genome sequence of Bacillus sonorensis strain SRCM101395.</title>
        <authorList>
            <person name="Cho S.H."/>
        </authorList>
    </citation>
    <scope>NUCLEOTIDE SEQUENCE [LARGE SCALE GENOMIC DNA]</scope>
    <source>
        <strain evidence="1 2">SRCM101395</strain>
    </source>
</reference>
<organism evidence="1 2">
    <name type="scientific">Bacillus sonorensis</name>
    <dbReference type="NCBI Taxonomy" id="119858"/>
    <lineage>
        <taxon>Bacteria</taxon>
        <taxon>Bacillati</taxon>
        <taxon>Bacillota</taxon>
        <taxon>Bacilli</taxon>
        <taxon>Bacillales</taxon>
        <taxon>Bacillaceae</taxon>
        <taxon>Bacillus</taxon>
    </lineage>
</organism>